<sequence length="500" mass="57869">MRYWKRLLSFILTIILSSAFFSTCFSMNFFKFESRVFGDTNFYEDIKKALENKKGGFAVIVVLKNQKDSLNVRDYLEKNGINLENNKEAIYTQNKGLFFLYSGDDRLAFVFSSYLKNGFWTKKSADTKRKGLILDREFLELIKDNYNESNNVPISKDFVVKLWRHFWILNYQLQHLNNFLIPLFAIIIIFSVLGAIIFLSKPNEKYNKFFLKFIPTTVMVGYIFVIYSPLLILKINNIFLFLAVFFLITLITSSLSLKTSQLICSLFGIFSILGQAFLFDNILQLLSTAGYHPSFANRFYGIGNEFFSYLMGFIFILSIVSNMSLRNLFIILFLTTFVLIIPYYGVNFGGFLSIVAGIIIFLLFKTRHKIKMLATLFVFVPLALILILKNSYVYKAFASFDTFVSIAKRKMLMNLSYLFQYPATILVLLAFVILFLIIVQKRFNILPSVEGHKDKFVVFFIIGLFAYLLNDSGTIIIALLMGFLDLGIYYAKMVNEYAIR</sequence>
<accession>A0A3T0D5Z8</accession>
<name>A0A3T0D5Z8_9FIRM</name>
<feature type="transmembrane region" description="Helical" evidence="1">
    <location>
        <begin position="373"/>
        <end position="394"/>
    </location>
</feature>
<keyword evidence="1" id="KW-0472">Membrane</keyword>
<dbReference type="AlphaFoldDB" id="A0A3T0D5Z8"/>
<evidence type="ECO:0000313" key="3">
    <source>
        <dbReference type="Proteomes" id="UP000282930"/>
    </source>
</evidence>
<dbReference type="KEGG" id="ccha:ELD05_07455"/>
<keyword evidence="3" id="KW-1185">Reference proteome</keyword>
<feature type="transmembrane region" description="Helical" evidence="1">
    <location>
        <begin position="299"/>
        <end position="320"/>
    </location>
</feature>
<dbReference type="EMBL" id="CP034791">
    <property type="protein sequence ID" value="AZT90495.1"/>
    <property type="molecule type" value="Genomic_DNA"/>
</dbReference>
<evidence type="ECO:0000256" key="1">
    <source>
        <dbReference type="SAM" id="Phobius"/>
    </source>
</evidence>
<keyword evidence="1" id="KW-0812">Transmembrane</keyword>
<keyword evidence="1" id="KW-1133">Transmembrane helix</keyword>
<proteinExistence type="predicted"/>
<gene>
    <name evidence="2" type="ORF">ELD05_07455</name>
</gene>
<protein>
    <submittedName>
        <fullName evidence="2">Uncharacterized protein</fullName>
    </submittedName>
</protein>
<reference evidence="2 3" key="1">
    <citation type="submission" date="2018-12" db="EMBL/GenBank/DDBJ databases">
        <title>Genome sequence from the cellulolytic species, Caldicellulosiruptor changbaiensis.</title>
        <authorList>
            <person name="Blumer-Schuette S.E."/>
            <person name="Mendoza C."/>
        </authorList>
    </citation>
    <scope>NUCLEOTIDE SEQUENCE [LARGE SCALE GENOMIC DNA]</scope>
    <source>
        <strain evidence="2 3">CBS-Z</strain>
    </source>
</reference>
<feature type="transmembrane region" description="Helical" evidence="1">
    <location>
        <begin position="451"/>
        <end position="469"/>
    </location>
</feature>
<organism evidence="2 3">
    <name type="scientific">Caldicellulosiruptor changbaiensis</name>
    <dbReference type="NCBI Taxonomy" id="1222016"/>
    <lineage>
        <taxon>Bacteria</taxon>
        <taxon>Bacillati</taxon>
        <taxon>Bacillota</taxon>
        <taxon>Bacillota incertae sedis</taxon>
        <taxon>Caldicellulosiruptorales</taxon>
        <taxon>Caldicellulosiruptoraceae</taxon>
        <taxon>Caldicellulosiruptor</taxon>
    </lineage>
</organism>
<feature type="transmembrane region" description="Helical" evidence="1">
    <location>
        <begin position="418"/>
        <end position="439"/>
    </location>
</feature>
<feature type="transmembrane region" description="Helical" evidence="1">
    <location>
        <begin position="238"/>
        <end position="255"/>
    </location>
</feature>
<dbReference type="Proteomes" id="UP000282930">
    <property type="component" value="Chromosome"/>
</dbReference>
<feature type="transmembrane region" description="Helical" evidence="1">
    <location>
        <begin position="262"/>
        <end position="279"/>
    </location>
</feature>
<feature type="transmembrane region" description="Helical" evidence="1">
    <location>
        <begin position="211"/>
        <end position="232"/>
    </location>
</feature>
<evidence type="ECO:0000313" key="2">
    <source>
        <dbReference type="EMBL" id="AZT90495.1"/>
    </source>
</evidence>
<feature type="transmembrane region" description="Helical" evidence="1">
    <location>
        <begin position="327"/>
        <end position="344"/>
    </location>
</feature>
<feature type="transmembrane region" description="Helical" evidence="1">
    <location>
        <begin position="179"/>
        <end position="199"/>
    </location>
</feature>